<proteinExistence type="predicted"/>
<accession>A0A5Q4YWB3</accession>
<keyword evidence="4" id="KW-0997">Cell inner membrane</keyword>
<evidence type="ECO:0000256" key="4">
    <source>
        <dbReference type="ARBA" id="ARBA00022519"/>
    </source>
</evidence>
<dbReference type="GO" id="GO:0005886">
    <property type="term" value="C:plasma membrane"/>
    <property type="evidence" value="ECO:0007669"/>
    <property type="project" value="UniProtKB-SubCell"/>
</dbReference>
<evidence type="ECO:0000256" key="8">
    <source>
        <dbReference type="SAM" id="Phobius"/>
    </source>
</evidence>
<dbReference type="InterPro" id="IPR001851">
    <property type="entry name" value="ABC_transp_permease"/>
</dbReference>
<keyword evidence="2" id="KW-0813">Transport</keyword>
<dbReference type="GO" id="GO:0022857">
    <property type="term" value="F:transmembrane transporter activity"/>
    <property type="evidence" value="ECO:0007669"/>
    <property type="project" value="InterPro"/>
</dbReference>
<feature type="transmembrane region" description="Helical" evidence="8">
    <location>
        <begin position="250"/>
        <end position="270"/>
    </location>
</feature>
<organism evidence="9 10">
    <name type="scientific">Paraburkholderia dioscoreae</name>
    <dbReference type="NCBI Taxonomy" id="2604047"/>
    <lineage>
        <taxon>Bacteria</taxon>
        <taxon>Pseudomonadati</taxon>
        <taxon>Pseudomonadota</taxon>
        <taxon>Betaproteobacteria</taxon>
        <taxon>Burkholderiales</taxon>
        <taxon>Burkholderiaceae</taxon>
        <taxon>Paraburkholderia</taxon>
    </lineage>
</organism>
<name>A0A5Q4YWB3_9BURK</name>
<dbReference type="AlphaFoldDB" id="A0A5Q4YWB3"/>
<evidence type="ECO:0000313" key="10">
    <source>
        <dbReference type="Proteomes" id="UP000325811"/>
    </source>
</evidence>
<feature type="transmembrane region" description="Helical" evidence="8">
    <location>
        <begin position="106"/>
        <end position="127"/>
    </location>
</feature>
<feature type="transmembrane region" description="Helical" evidence="8">
    <location>
        <begin position="81"/>
        <end position="100"/>
    </location>
</feature>
<evidence type="ECO:0000256" key="2">
    <source>
        <dbReference type="ARBA" id="ARBA00022448"/>
    </source>
</evidence>
<keyword evidence="10" id="KW-1185">Reference proteome</keyword>
<evidence type="ECO:0000256" key="1">
    <source>
        <dbReference type="ARBA" id="ARBA00004651"/>
    </source>
</evidence>
<feature type="transmembrane region" description="Helical" evidence="8">
    <location>
        <begin position="223"/>
        <end position="244"/>
    </location>
</feature>
<dbReference type="PANTHER" id="PTHR32196:SF21">
    <property type="entry name" value="ABC TRANSPORTER PERMEASE PROTEIN YPHD-RELATED"/>
    <property type="match status" value="1"/>
</dbReference>
<comment type="subcellular location">
    <subcellularLocation>
        <location evidence="1">Cell membrane</location>
        <topology evidence="1">Multi-pass membrane protein</topology>
    </subcellularLocation>
</comment>
<reference evidence="9 10" key="1">
    <citation type="submission" date="2019-08" db="EMBL/GenBank/DDBJ databases">
        <authorList>
            <person name="Herpell B J."/>
        </authorList>
    </citation>
    <scope>NUCLEOTIDE SEQUENCE [LARGE SCALE GENOMIC DNA]</scope>
    <source>
        <strain evidence="10">Msb3</strain>
    </source>
</reference>
<dbReference type="Proteomes" id="UP000325811">
    <property type="component" value="Chromosome II"/>
</dbReference>
<dbReference type="CDD" id="cd06579">
    <property type="entry name" value="TM_PBP1_transp_AraH_like"/>
    <property type="match status" value="1"/>
</dbReference>
<keyword evidence="3" id="KW-1003">Cell membrane</keyword>
<evidence type="ECO:0000256" key="5">
    <source>
        <dbReference type="ARBA" id="ARBA00022692"/>
    </source>
</evidence>
<keyword evidence="6 8" id="KW-1133">Transmembrane helix</keyword>
<dbReference type="EMBL" id="LR699554">
    <property type="protein sequence ID" value="VVD33275.1"/>
    <property type="molecule type" value="Genomic_DNA"/>
</dbReference>
<sequence length="327" mass="33915">MNTKSLSPDTGDSMLSRGRRASFSEAMLPLLIVLIAVVAGIVQPRFFTADNMLNLARQAVPLMILSLGQAIAILRGGLDLSLASVMSLAGVAGVLTMQHMGIGPGLAVMIATGIVTGLVSGFIIAWFRTTPLVVTLGMLSVAQAIALILSGGVPIYDVPADYAQAVGFGSAFGVPVMVWIAVVLTAAMAVLLRYTVFGRYVYAMGSNQSAAAKSGVNVRFYTMLVYAVSGFCASVGAVVLTAWVSSAQPIAAPNLTLQSLAAVVLGGVALTGGAGGVRQVFLGVLVLTLLSNVMNMVGVSAYYQTLVVGIVIILAVILDRYRRKEQD</sequence>
<gene>
    <name evidence="9" type="ORF">PDMSB3_1991</name>
</gene>
<feature type="transmembrane region" description="Helical" evidence="8">
    <location>
        <begin position="176"/>
        <end position="202"/>
    </location>
</feature>
<feature type="transmembrane region" description="Helical" evidence="8">
    <location>
        <begin position="134"/>
        <end position="156"/>
    </location>
</feature>
<evidence type="ECO:0000256" key="3">
    <source>
        <dbReference type="ARBA" id="ARBA00022475"/>
    </source>
</evidence>
<dbReference type="KEGG" id="pdio:PDMSB3_1991.1"/>
<dbReference type="Pfam" id="PF02653">
    <property type="entry name" value="BPD_transp_2"/>
    <property type="match status" value="1"/>
</dbReference>
<evidence type="ECO:0000313" key="9">
    <source>
        <dbReference type="EMBL" id="VVD33275.1"/>
    </source>
</evidence>
<dbReference type="PANTHER" id="PTHR32196">
    <property type="entry name" value="ABC TRANSPORTER PERMEASE PROTEIN YPHD-RELATED-RELATED"/>
    <property type="match status" value="1"/>
</dbReference>
<keyword evidence="7 8" id="KW-0472">Membrane</keyword>
<protein>
    <submittedName>
        <fullName evidence="9">Permease component of ribose/xylose/arabinose/galactoside ABC-type transporter</fullName>
    </submittedName>
</protein>
<dbReference type="RefSeq" id="WP_007177562.1">
    <property type="nucleotide sequence ID" value="NZ_LR699554.1"/>
</dbReference>
<feature type="transmembrane region" description="Helical" evidence="8">
    <location>
        <begin position="301"/>
        <end position="318"/>
    </location>
</feature>
<evidence type="ECO:0000256" key="6">
    <source>
        <dbReference type="ARBA" id="ARBA00022989"/>
    </source>
</evidence>
<keyword evidence="5 8" id="KW-0812">Transmembrane</keyword>
<feature type="transmembrane region" description="Helical" evidence="8">
    <location>
        <begin position="21"/>
        <end position="43"/>
    </location>
</feature>
<evidence type="ECO:0000256" key="7">
    <source>
        <dbReference type="ARBA" id="ARBA00023136"/>
    </source>
</evidence>